<dbReference type="Proteomes" id="UP001500840">
    <property type="component" value="Unassembled WGS sequence"/>
</dbReference>
<evidence type="ECO:0000313" key="2">
    <source>
        <dbReference type="EMBL" id="GAA4459113.1"/>
    </source>
</evidence>
<evidence type="ECO:0000313" key="3">
    <source>
        <dbReference type="Proteomes" id="UP001500840"/>
    </source>
</evidence>
<proteinExistence type="predicted"/>
<evidence type="ECO:0000256" key="1">
    <source>
        <dbReference type="SAM" id="MobiDB-lite"/>
    </source>
</evidence>
<sequence>MVCHLLKTRDNLMLKVNVGMSRKVSKDFNSTGFSVNLEGEIGAPVNDPEFVIEEIKKFYDLAEESLRIQIERYQDDGSIEPRPNTNGHHSPRQTSTLPSSNGNGHADRLNGNAAHADEPFHPPATNKQIQFLLTLGKRDGLTKPQLEQRAKTILGRETDLYDMTRREAGNVIDQFMPLNGKKSG</sequence>
<keyword evidence="3" id="KW-1185">Reference proteome</keyword>
<gene>
    <name evidence="2" type="ORF">GCM10023156_38230</name>
</gene>
<organism evidence="2 3">
    <name type="scientific">Novipirellula rosea</name>
    <dbReference type="NCBI Taxonomy" id="1031540"/>
    <lineage>
        <taxon>Bacteria</taxon>
        <taxon>Pseudomonadati</taxon>
        <taxon>Planctomycetota</taxon>
        <taxon>Planctomycetia</taxon>
        <taxon>Pirellulales</taxon>
        <taxon>Pirellulaceae</taxon>
        <taxon>Novipirellula</taxon>
    </lineage>
</organism>
<dbReference type="EMBL" id="BAABGA010000047">
    <property type="protein sequence ID" value="GAA4459113.1"/>
    <property type="molecule type" value="Genomic_DNA"/>
</dbReference>
<name>A0ABP8N0A6_9BACT</name>
<accession>A0ABP8N0A6</accession>
<reference evidence="3" key="1">
    <citation type="journal article" date="2019" name="Int. J. Syst. Evol. Microbiol.">
        <title>The Global Catalogue of Microorganisms (GCM) 10K type strain sequencing project: providing services to taxonomists for standard genome sequencing and annotation.</title>
        <authorList>
            <consortium name="The Broad Institute Genomics Platform"/>
            <consortium name="The Broad Institute Genome Sequencing Center for Infectious Disease"/>
            <person name="Wu L."/>
            <person name="Ma J."/>
        </authorList>
    </citation>
    <scope>NUCLEOTIDE SEQUENCE [LARGE SCALE GENOMIC DNA]</scope>
    <source>
        <strain evidence="3">JCM 17759</strain>
    </source>
</reference>
<feature type="compositionally biased region" description="Polar residues" evidence="1">
    <location>
        <begin position="83"/>
        <end position="103"/>
    </location>
</feature>
<comment type="caution">
    <text evidence="2">The sequence shown here is derived from an EMBL/GenBank/DDBJ whole genome shotgun (WGS) entry which is preliminary data.</text>
</comment>
<protein>
    <submittedName>
        <fullName evidence="2">Uncharacterized protein</fullName>
    </submittedName>
</protein>
<feature type="region of interest" description="Disordered" evidence="1">
    <location>
        <begin position="75"/>
        <end position="123"/>
    </location>
</feature>